<name>A0A5P8FI46_9MICO</name>
<dbReference type="Pfam" id="PF00801">
    <property type="entry name" value="PKD"/>
    <property type="match status" value="1"/>
</dbReference>
<evidence type="ECO:0000259" key="1">
    <source>
        <dbReference type="PROSITE" id="PS50093"/>
    </source>
</evidence>
<dbReference type="InterPro" id="IPR000601">
    <property type="entry name" value="PKD_dom"/>
</dbReference>
<dbReference type="EMBL" id="CP044548">
    <property type="protein sequence ID" value="QFQ29169.2"/>
    <property type="molecule type" value="Genomic_DNA"/>
</dbReference>
<evidence type="ECO:0000313" key="3">
    <source>
        <dbReference type="Proteomes" id="UP000271708"/>
    </source>
</evidence>
<proteinExistence type="predicted"/>
<dbReference type="KEGG" id="jme:EEW87_000725"/>
<sequence length="307" mass="34144">MPRTRRLDPARRRSSRALSVLCATALLLITALAVAPSSQAEICRKLGLQAGCRLDLGRPGGNGGGSGDGPRRPLCHTGPPGYDAISCFSINGPWNNERQCYLAENNDEVDYSRPEWEGHTTGRLYDCVNRVGLTIGTYWYADPPRAEGTPRDNAETVLNMRFVAFPIGLAPSARRYAEGSAGVVGMPVWMWAAGQYLYTYADPPVTVREPGTPYFVSAQTTHTTWDMGDGTTVRCKKGTEYFPSFKLRDSPTCGHRYKEPGYYRVTIRTYWTIQWRDSTQDAVQQQQLDFERSAIIRVLESQTVNAA</sequence>
<dbReference type="Proteomes" id="UP000271708">
    <property type="component" value="Chromosome"/>
</dbReference>
<dbReference type="GeneID" id="59162954"/>
<accession>A0A5P8FI46</accession>
<gene>
    <name evidence="2" type="ORF">EEW87_000725</name>
</gene>
<dbReference type="CDD" id="cd00146">
    <property type="entry name" value="PKD"/>
    <property type="match status" value="1"/>
</dbReference>
<dbReference type="RefSeq" id="WP_148041594.1">
    <property type="nucleotide sequence ID" value="NZ_CP044548.2"/>
</dbReference>
<dbReference type="SUPFAM" id="SSF49299">
    <property type="entry name" value="PKD domain"/>
    <property type="match status" value="1"/>
</dbReference>
<protein>
    <recommendedName>
        <fullName evidence="1">PKD domain-containing protein</fullName>
    </recommendedName>
</protein>
<reference evidence="2 3" key="1">
    <citation type="submission" date="2019-09" db="EMBL/GenBank/DDBJ databases">
        <title>Complete Genome Sequence of Janibacter melonis M714 with both human health impact and industrial applications.</title>
        <authorList>
            <person name="Jin M."/>
            <person name="Zhao Q.R."/>
        </authorList>
    </citation>
    <scope>NUCLEOTIDE SEQUENCE [LARGE SCALE GENOMIC DNA]</scope>
    <source>
        <strain evidence="2 3">M714</strain>
    </source>
</reference>
<dbReference type="PROSITE" id="PS50093">
    <property type="entry name" value="PKD"/>
    <property type="match status" value="1"/>
</dbReference>
<dbReference type="InterPro" id="IPR035986">
    <property type="entry name" value="PKD_dom_sf"/>
</dbReference>
<feature type="domain" description="PKD" evidence="1">
    <location>
        <begin position="224"/>
        <end position="267"/>
    </location>
</feature>
<organism evidence="2 3">
    <name type="scientific">Janibacter melonis</name>
    <dbReference type="NCBI Taxonomy" id="262209"/>
    <lineage>
        <taxon>Bacteria</taxon>
        <taxon>Bacillati</taxon>
        <taxon>Actinomycetota</taxon>
        <taxon>Actinomycetes</taxon>
        <taxon>Micrococcales</taxon>
        <taxon>Intrasporangiaceae</taxon>
        <taxon>Janibacter</taxon>
    </lineage>
</organism>
<evidence type="ECO:0000313" key="2">
    <source>
        <dbReference type="EMBL" id="QFQ29169.2"/>
    </source>
</evidence>
<dbReference type="AlphaFoldDB" id="A0A5P8FI46"/>